<feature type="chain" id="PRO_5004874776" description="Xaa-Pro dipeptidyl-peptidase-like domain-containing protein" evidence="1">
    <location>
        <begin position="21"/>
        <end position="447"/>
    </location>
</feature>
<dbReference type="InterPro" id="IPR029058">
    <property type="entry name" value="AB_hydrolase_fold"/>
</dbReference>
<dbReference type="Gene3D" id="3.40.50.1820">
    <property type="entry name" value="alpha/beta hydrolase"/>
    <property type="match status" value="1"/>
</dbReference>
<dbReference type="Pfam" id="PF02129">
    <property type="entry name" value="Peptidase_S15"/>
    <property type="match status" value="1"/>
</dbReference>
<gene>
    <name evidence="3" type="ORF">AU14_17895</name>
</gene>
<dbReference type="SUPFAM" id="SSF53474">
    <property type="entry name" value="alpha/beta-Hydrolases"/>
    <property type="match status" value="1"/>
</dbReference>
<dbReference type="Proteomes" id="UP000061489">
    <property type="component" value="Chromosome"/>
</dbReference>
<proteinExistence type="predicted"/>
<organism evidence="3 4">
    <name type="scientific">Marinobacter similis</name>
    <dbReference type="NCBI Taxonomy" id="1420916"/>
    <lineage>
        <taxon>Bacteria</taxon>
        <taxon>Pseudomonadati</taxon>
        <taxon>Pseudomonadota</taxon>
        <taxon>Gammaproteobacteria</taxon>
        <taxon>Pseudomonadales</taxon>
        <taxon>Marinobacteraceae</taxon>
        <taxon>Marinobacter</taxon>
    </lineage>
</organism>
<dbReference type="STRING" id="1420916.AU14_17895"/>
<reference evidence="3 4" key="1">
    <citation type="journal article" date="2014" name="Genome Announc.">
        <title>Draft Genome Sequences of Marinobacter similis A3d10T and Marinobacter salarius R9SW1T.</title>
        <authorList>
            <person name="Ivanova E.P."/>
            <person name="Ng H.J."/>
            <person name="Webb H.K."/>
            <person name="Feng G."/>
            <person name="Oshima K."/>
            <person name="Hattori M."/>
            <person name="Ohkuma M."/>
            <person name="Sergeev A.F."/>
            <person name="Mikhailov V.V."/>
            <person name="Crawford R.J."/>
            <person name="Sawabe T."/>
        </authorList>
    </citation>
    <scope>NUCLEOTIDE SEQUENCE [LARGE SCALE GENOMIC DNA]</scope>
    <source>
        <strain evidence="3 4">A3d10</strain>
    </source>
</reference>
<sequence length="447" mass="48956">MRGYNSLLSLLLLFTLTGCIGGGSGGSDDATVEQENQNDDSDHVLGDCEIPLPPEVRQYTLDSPLPNSFDRDRTDDTTEADITRFHVAVMLPERCAEDRFPVVIESHGYSGSLDSEIDEDGSVAADTPHFPAIDELFATLPRHGYVGVSFDERGHGNSTPQNGGGYARIIAPRAETQDARYLLDWLYEQAPSLHIERQEDSGVARDINAGLIGYSYGGGYQFGLSQLDDRIDTIVPNGTWHSLLYSLLPGDAVKRSFTGLLCLLAETGNTVNTPAVARMCELMGPASLQANLIRTRADLIGAMEADGYTEAEVVELFDRHTRHLQRSAEQGQPWCQPGELGCSSNGDAFVPRSVPTLLLQQPGRAVQPDRCLLELGLLQAGCGRGCAGVDSVYRRRTHEPVGQSGRGQCQLWWPDRHRPDPELVRFSPQGRGVRRLSEHSIGMHFRG</sequence>
<dbReference type="InterPro" id="IPR000383">
    <property type="entry name" value="Xaa-Pro-like_dom"/>
</dbReference>
<accession>W5YM61</accession>
<dbReference type="EMBL" id="CP007151">
    <property type="protein sequence ID" value="AHI30297.1"/>
    <property type="molecule type" value="Genomic_DNA"/>
</dbReference>
<dbReference type="HOGENOM" id="CLU_612244_0_0_6"/>
<feature type="signal peptide" evidence="1">
    <location>
        <begin position="1"/>
        <end position="20"/>
    </location>
</feature>
<evidence type="ECO:0000259" key="2">
    <source>
        <dbReference type="Pfam" id="PF02129"/>
    </source>
</evidence>
<dbReference type="GO" id="GO:0016787">
    <property type="term" value="F:hydrolase activity"/>
    <property type="evidence" value="ECO:0007669"/>
    <property type="project" value="InterPro"/>
</dbReference>
<evidence type="ECO:0000256" key="1">
    <source>
        <dbReference type="SAM" id="SignalP"/>
    </source>
</evidence>
<feature type="domain" description="Xaa-Pro dipeptidyl-peptidase-like" evidence="2">
    <location>
        <begin position="83"/>
        <end position="269"/>
    </location>
</feature>
<dbReference type="AlphaFoldDB" id="W5YM61"/>
<keyword evidence="1" id="KW-0732">Signal</keyword>
<evidence type="ECO:0000313" key="3">
    <source>
        <dbReference type="EMBL" id="AHI30297.1"/>
    </source>
</evidence>
<name>W5YM61_9GAMM</name>
<keyword evidence="4" id="KW-1185">Reference proteome</keyword>
<dbReference type="RefSeq" id="WP_041342973.1">
    <property type="nucleotide sequence ID" value="NZ_CP007151.1"/>
</dbReference>
<protein>
    <recommendedName>
        <fullName evidence="2">Xaa-Pro dipeptidyl-peptidase-like domain-containing protein</fullName>
    </recommendedName>
</protein>
<dbReference type="OrthoDB" id="9806163at2"/>
<dbReference type="PROSITE" id="PS51257">
    <property type="entry name" value="PROKAR_LIPOPROTEIN"/>
    <property type="match status" value="1"/>
</dbReference>
<evidence type="ECO:0000313" key="4">
    <source>
        <dbReference type="Proteomes" id="UP000061489"/>
    </source>
</evidence>
<dbReference type="KEGG" id="msx:AU14_17895"/>